<accession>A0A6M2DF37</accession>
<sequence length="70" mass="8011">MKYLTLLDELMFTTALALHIIQYCTTTGYVETGMFSLLDGKRRAHADTLCHIVSVRARSTRVDCRSSWNQ</sequence>
<feature type="chain" id="PRO_5026760044" description="Secreted protein" evidence="1">
    <location>
        <begin position="18"/>
        <end position="70"/>
    </location>
</feature>
<evidence type="ECO:0000256" key="1">
    <source>
        <dbReference type="SAM" id="SignalP"/>
    </source>
</evidence>
<reference evidence="2" key="1">
    <citation type="submission" date="2019-09" db="EMBL/GenBank/DDBJ databases">
        <title>Organ-specific transcriptomic study of the physiology of the cattle tick, Rhipicephalus microplus.</title>
        <authorList>
            <person name="Tirloni L."/>
            <person name="Braz G."/>
            <person name="Gandara A.C.P."/>
            <person name="Sabadin G.A."/>
            <person name="da Silva R.M."/>
            <person name="Guizzo M.G."/>
            <person name="Machado J.A."/>
            <person name="Costa E.P."/>
            <person name="Gomes H.F."/>
            <person name="Moraes J."/>
            <person name="Mota M.B.S."/>
            <person name="Mesquita R.D."/>
            <person name="Alvarenga P.H."/>
            <person name="Alves F."/>
            <person name="Seixas A."/>
            <person name="da Fonseca R.N."/>
            <person name="Fogaca A."/>
            <person name="Logullo C."/>
            <person name="Tanaka A."/>
            <person name="Daffre S."/>
            <person name="Termignoni C."/>
            <person name="Vaz I.S.Jr."/>
            <person name="Oliveira P.L."/>
            <person name="Ribeiro J.M."/>
        </authorList>
    </citation>
    <scope>NUCLEOTIDE SEQUENCE</scope>
    <source>
        <strain evidence="2">Porto Alegre</strain>
    </source>
</reference>
<evidence type="ECO:0000313" key="2">
    <source>
        <dbReference type="EMBL" id="NOV43537.1"/>
    </source>
</evidence>
<organism evidence="2">
    <name type="scientific">Rhipicephalus microplus</name>
    <name type="common">Cattle tick</name>
    <name type="synonym">Boophilus microplus</name>
    <dbReference type="NCBI Taxonomy" id="6941"/>
    <lineage>
        <taxon>Eukaryota</taxon>
        <taxon>Metazoa</taxon>
        <taxon>Ecdysozoa</taxon>
        <taxon>Arthropoda</taxon>
        <taxon>Chelicerata</taxon>
        <taxon>Arachnida</taxon>
        <taxon>Acari</taxon>
        <taxon>Parasitiformes</taxon>
        <taxon>Ixodida</taxon>
        <taxon>Ixodoidea</taxon>
        <taxon>Ixodidae</taxon>
        <taxon>Rhipicephalinae</taxon>
        <taxon>Rhipicephalus</taxon>
        <taxon>Boophilus</taxon>
    </lineage>
</organism>
<proteinExistence type="predicted"/>
<evidence type="ECO:0008006" key="3">
    <source>
        <dbReference type="Google" id="ProtNLM"/>
    </source>
</evidence>
<dbReference type="AlphaFoldDB" id="A0A6M2DF37"/>
<feature type="signal peptide" evidence="1">
    <location>
        <begin position="1"/>
        <end position="17"/>
    </location>
</feature>
<protein>
    <recommendedName>
        <fullName evidence="3">Secreted protein</fullName>
    </recommendedName>
</protein>
<keyword evidence="1" id="KW-0732">Signal</keyword>
<dbReference type="EMBL" id="GHWJ01010800">
    <property type="protein sequence ID" value="NOV43537.1"/>
    <property type="molecule type" value="Transcribed_RNA"/>
</dbReference>
<name>A0A6M2DF37_RHIMP</name>